<accession>A0A8S5UTD7</accession>
<name>A0A8S5UTD7_9CAUD</name>
<organism evidence="1">
    <name type="scientific">Myoviridae sp. ctYA416</name>
    <dbReference type="NCBI Taxonomy" id="2825125"/>
    <lineage>
        <taxon>Viruses</taxon>
        <taxon>Duplodnaviria</taxon>
        <taxon>Heunggongvirae</taxon>
        <taxon>Uroviricota</taxon>
        <taxon>Caudoviricetes</taxon>
    </lineage>
</organism>
<evidence type="ECO:0000313" key="1">
    <source>
        <dbReference type="EMBL" id="DAF97761.1"/>
    </source>
</evidence>
<protein>
    <submittedName>
        <fullName evidence="1">Uncharacterized protein</fullName>
    </submittedName>
</protein>
<sequence length="301" mass="35444">MIKSEMKYNDVQYVMALILLHSNYIPPVESGMIEESIRGNNRTLLFISDKRKNDPLTFEVTDRSTLRRLPGEKIRFIINSVDGGKLFRIFRQAYRIIRYRERSIGELDKLVAYYIKLGLVDKDIEYTRDVEMRQIEHALSVYEIIEDIILPMNSRNIVYEELAVIYSENLMKYIAAMLYIENLNEFKKVADGDFIIIGPLTKAEQLNNIDQDIKINFGNGNIISIWPRYRVTGSIKLSIFRKIAKLENPDVEYVNKSFKDLMKKCIESDISIDISRQVFRENIDVIEYNKNEARKNIRWVF</sequence>
<reference evidence="1" key="1">
    <citation type="journal article" date="2021" name="Proc. Natl. Acad. Sci. U.S.A.">
        <title>A Catalog of Tens of Thousands of Viruses from Human Metagenomes Reveals Hidden Associations with Chronic Diseases.</title>
        <authorList>
            <person name="Tisza M.J."/>
            <person name="Buck C.B."/>
        </authorList>
    </citation>
    <scope>NUCLEOTIDE SEQUENCE</scope>
    <source>
        <strain evidence="1">CtYA416</strain>
    </source>
</reference>
<proteinExistence type="predicted"/>
<dbReference type="EMBL" id="BK016136">
    <property type="protein sequence ID" value="DAF97761.1"/>
    <property type="molecule type" value="Genomic_DNA"/>
</dbReference>